<dbReference type="EMBL" id="CM001224">
    <property type="protein sequence ID" value="KEH18158.1"/>
    <property type="molecule type" value="Genomic_DNA"/>
</dbReference>
<dbReference type="HOGENOM" id="CLU_161668_3_1_1"/>
<name>A0A072TMS9_MEDTR</name>
<dbReference type="GO" id="GO:0006952">
    <property type="term" value="P:defense response"/>
    <property type="evidence" value="ECO:0000318"/>
    <property type="project" value="GO_Central"/>
</dbReference>
<keyword evidence="2" id="KW-0295">Fungicide</keyword>
<evidence type="ECO:0000256" key="1">
    <source>
        <dbReference type="ARBA" id="ARBA00022529"/>
    </source>
</evidence>
<reference evidence="10" key="4">
    <citation type="journal article" date="2018" name="Nat. Plants">
        <title>Whole-genome landscape of Medicago truncatula symbiotic genes.</title>
        <authorList>
            <person name="Pecrix Y."/>
            <person name="Staton S.E."/>
            <person name="Sallet E."/>
            <person name="Lelandais-Briere C."/>
            <person name="Moreau S."/>
            <person name="Carrere S."/>
            <person name="Blein T."/>
            <person name="Jardinaud M.F."/>
            <person name="Latrasse D."/>
            <person name="Zouine M."/>
            <person name="Zahm M."/>
            <person name="Kreplak J."/>
            <person name="Mayjonade B."/>
            <person name="Satge C."/>
            <person name="Perez M."/>
            <person name="Cauet S."/>
            <person name="Marande W."/>
            <person name="Chantry-Darmon C."/>
            <person name="Lopez-Roques C."/>
            <person name="Bouchez O."/>
            <person name="Berard A."/>
            <person name="Debelle F."/>
            <person name="Munos S."/>
            <person name="Bendahmane A."/>
            <person name="Berges H."/>
            <person name="Niebel A."/>
            <person name="Buitink J."/>
            <person name="Frugier F."/>
            <person name="Benhamed M."/>
            <person name="Crespi M."/>
            <person name="Gouzy J."/>
            <person name="Gamas P."/>
        </authorList>
    </citation>
    <scope>NUCLEOTIDE SEQUENCE [LARGE SCALE GENOMIC DNA]</scope>
    <source>
        <strain evidence="10">cv. Jemalong A17</strain>
    </source>
</reference>
<accession>A0A072TMS9</accession>
<keyword evidence="4" id="KW-0732">Signal</keyword>
<feature type="domain" description="Knottins-like" evidence="5">
    <location>
        <begin position="30"/>
        <end position="79"/>
    </location>
</feature>
<evidence type="ECO:0000256" key="3">
    <source>
        <dbReference type="ARBA" id="ARBA00023157"/>
    </source>
</evidence>
<evidence type="ECO:0000256" key="2">
    <source>
        <dbReference type="ARBA" id="ARBA00022577"/>
    </source>
</evidence>
<dbReference type="AlphaFoldDB" id="A0A072TMS9"/>
<dbReference type="EMBL" id="PSQE01000008">
    <property type="protein sequence ID" value="RHN39051.1"/>
    <property type="molecule type" value="Genomic_DNA"/>
</dbReference>
<dbReference type="GO" id="GO:0050832">
    <property type="term" value="P:defense response to fungus"/>
    <property type="evidence" value="ECO:0007669"/>
    <property type="project" value="UniProtKB-KW"/>
</dbReference>
<dbReference type="GO" id="GO:0031640">
    <property type="term" value="P:killing of cells of another organism"/>
    <property type="evidence" value="ECO:0007669"/>
    <property type="project" value="UniProtKB-KW"/>
</dbReference>
<organism evidence="6 9">
    <name type="scientific">Medicago truncatula</name>
    <name type="common">Barrel medic</name>
    <name type="synonym">Medicago tribuloides</name>
    <dbReference type="NCBI Taxonomy" id="3880"/>
    <lineage>
        <taxon>Eukaryota</taxon>
        <taxon>Viridiplantae</taxon>
        <taxon>Streptophyta</taxon>
        <taxon>Embryophyta</taxon>
        <taxon>Tracheophyta</taxon>
        <taxon>Spermatophyta</taxon>
        <taxon>Magnoliopsida</taxon>
        <taxon>eudicotyledons</taxon>
        <taxon>Gunneridae</taxon>
        <taxon>Pentapetalae</taxon>
        <taxon>rosids</taxon>
        <taxon>fabids</taxon>
        <taxon>Fabales</taxon>
        <taxon>Fabaceae</taxon>
        <taxon>Papilionoideae</taxon>
        <taxon>50 kb inversion clade</taxon>
        <taxon>NPAAA clade</taxon>
        <taxon>Hologalegina</taxon>
        <taxon>IRL clade</taxon>
        <taxon>Trifolieae</taxon>
        <taxon>Medicago</taxon>
    </lineage>
</organism>
<dbReference type="InterPro" id="IPR003614">
    <property type="entry name" value="Knottins"/>
</dbReference>
<feature type="chain" id="PRO_5014498820" evidence="4">
    <location>
        <begin position="29"/>
        <end position="82"/>
    </location>
</feature>
<dbReference type="Proteomes" id="UP000265566">
    <property type="component" value="Chromosome 8"/>
</dbReference>
<keyword evidence="1" id="KW-0929">Antimicrobial</keyword>
<evidence type="ECO:0000313" key="6">
    <source>
        <dbReference type="EMBL" id="KEH18158.1"/>
    </source>
</evidence>
<protein>
    <submittedName>
        <fullName evidence="6">Defensin-like protein</fullName>
    </submittedName>
    <submittedName>
        <fullName evidence="7">Putative knottin, scorpion toxin</fullName>
    </submittedName>
</protein>
<reference evidence="6 9" key="2">
    <citation type="journal article" date="2014" name="BMC Genomics">
        <title>An improved genome release (version Mt4.0) for the model legume Medicago truncatula.</title>
        <authorList>
            <person name="Tang H."/>
            <person name="Krishnakumar V."/>
            <person name="Bidwell S."/>
            <person name="Rosen B."/>
            <person name="Chan A."/>
            <person name="Zhou S."/>
            <person name="Gentzbittel L."/>
            <person name="Childs K.L."/>
            <person name="Yandell M."/>
            <person name="Gundlach H."/>
            <person name="Mayer K.F."/>
            <person name="Schwartz D.C."/>
            <person name="Town C.D."/>
        </authorList>
    </citation>
    <scope>GENOME REANNOTATION</scope>
    <source>
        <strain evidence="6">A17</strain>
        <strain evidence="8 9">cv. Jemalong A17</strain>
    </source>
</reference>
<evidence type="ECO:0000313" key="10">
    <source>
        <dbReference type="Proteomes" id="UP000265566"/>
    </source>
</evidence>
<dbReference type="InterPro" id="IPR036574">
    <property type="entry name" value="Scorpion_toxin-like_sf"/>
</dbReference>
<reference evidence="7" key="5">
    <citation type="journal article" date="2018" name="Nat. Plants">
        <title>Whole-genome landscape of Medicago truncatula symbiotic genes.</title>
        <authorList>
            <person name="Pecrix Y."/>
            <person name="Gamas P."/>
            <person name="Carrere S."/>
        </authorList>
    </citation>
    <scope>NUCLEOTIDE SEQUENCE</scope>
    <source>
        <tissue evidence="7">Leaves</tissue>
    </source>
</reference>
<dbReference type="Gramene" id="rna45043">
    <property type="protein sequence ID" value="RHN39051.1"/>
    <property type="gene ID" value="gene45043"/>
</dbReference>
<dbReference type="Proteomes" id="UP000002051">
    <property type="component" value="Chromosome 8"/>
</dbReference>
<dbReference type="SMART" id="SM00505">
    <property type="entry name" value="Knot1"/>
    <property type="match status" value="1"/>
</dbReference>
<dbReference type="Pfam" id="PF00304">
    <property type="entry name" value="Gamma-thionin"/>
    <property type="match status" value="1"/>
</dbReference>
<dbReference type="SUPFAM" id="SSF57095">
    <property type="entry name" value="Scorpion toxin-like"/>
    <property type="match status" value="1"/>
</dbReference>
<dbReference type="Gene3D" id="3.30.30.10">
    <property type="entry name" value="Knottin, scorpion toxin-like"/>
    <property type="match status" value="1"/>
</dbReference>
<dbReference type="EnsemblPlants" id="KEH18158">
    <property type="protein sequence ID" value="KEH18158"/>
    <property type="gene ID" value="MTR_8g012800"/>
</dbReference>
<proteinExistence type="predicted"/>
<dbReference type="PANTHER" id="PTHR33147:SF46">
    <property type="entry name" value="DEFENSIN-LIKE PROTEIN 19"/>
    <property type="match status" value="1"/>
</dbReference>
<evidence type="ECO:0000313" key="7">
    <source>
        <dbReference type="EMBL" id="RHN39051.1"/>
    </source>
</evidence>
<keyword evidence="9" id="KW-1185">Reference proteome</keyword>
<reference evidence="6 9" key="1">
    <citation type="journal article" date="2011" name="Nature">
        <title>The Medicago genome provides insight into the evolution of rhizobial symbioses.</title>
        <authorList>
            <person name="Young N.D."/>
            <person name="Debelle F."/>
            <person name="Oldroyd G.E."/>
            <person name="Geurts R."/>
            <person name="Cannon S.B."/>
            <person name="Udvardi M.K."/>
            <person name="Benedito V.A."/>
            <person name="Mayer K.F."/>
            <person name="Gouzy J."/>
            <person name="Schoof H."/>
            <person name="Van de Peer Y."/>
            <person name="Proost S."/>
            <person name="Cook D.R."/>
            <person name="Meyers B.C."/>
            <person name="Spannagl M."/>
            <person name="Cheung F."/>
            <person name="De Mita S."/>
            <person name="Krishnakumar V."/>
            <person name="Gundlach H."/>
            <person name="Zhou S."/>
            <person name="Mudge J."/>
            <person name="Bharti A.K."/>
            <person name="Murray J.D."/>
            <person name="Naoumkina M.A."/>
            <person name="Rosen B."/>
            <person name="Silverstein K.A."/>
            <person name="Tang H."/>
            <person name="Rombauts S."/>
            <person name="Zhao P.X."/>
            <person name="Zhou P."/>
            <person name="Barbe V."/>
            <person name="Bardou P."/>
            <person name="Bechner M."/>
            <person name="Bellec A."/>
            <person name="Berger A."/>
            <person name="Berges H."/>
            <person name="Bidwell S."/>
            <person name="Bisseling T."/>
            <person name="Choisne N."/>
            <person name="Couloux A."/>
            <person name="Denny R."/>
            <person name="Deshpande S."/>
            <person name="Dai X."/>
            <person name="Doyle J.J."/>
            <person name="Dudez A.M."/>
            <person name="Farmer A.D."/>
            <person name="Fouteau S."/>
            <person name="Franken C."/>
            <person name="Gibelin C."/>
            <person name="Gish J."/>
            <person name="Goldstein S."/>
            <person name="Gonzalez A.J."/>
            <person name="Green P.J."/>
            <person name="Hallab A."/>
            <person name="Hartog M."/>
            <person name="Hua A."/>
            <person name="Humphray S.J."/>
            <person name="Jeong D.H."/>
            <person name="Jing Y."/>
            <person name="Jocker A."/>
            <person name="Kenton S.M."/>
            <person name="Kim D.J."/>
            <person name="Klee K."/>
            <person name="Lai H."/>
            <person name="Lang C."/>
            <person name="Lin S."/>
            <person name="Macmil S.L."/>
            <person name="Magdelenat G."/>
            <person name="Matthews L."/>
            <person name="McCorrison J."/>
            <person name="Monaghan E.L."/>
            <person name="Mun J.H."/>
            <person name="Najar F.Z."/>
            <person name="Nicholson C."/>
            <person name="Noirot C."/>
            <person name="O'Bleness M."/>
            <person name="Paule C.R."/>
            <person name="Poulain J."/>
            <person name="Prion F."/>
            <person name="Qin B."/>
            <person name="Qu C."/>
            <person name="Retzel E.F."/>
            <person name="Riddle C."/>
            <person name="Sallet E."/>
            <person name="Samain S."/>
            <person name="Samson N."/>
            <person name="Sanders I."/>
            <person name="Saurat O."/>
            <person name="Scarpelli C."/>
            <person name="Schiex T."/>
            <person name="Segurens B."/>
            <person name="Severin A.J."/>
            <person name="Sherrier D.J."/>
            <person name="Shi R."/>
            <person name="Sims S."/>
            <person name="Singer S.R."/>
            <person name="Sinharoy S."/>
            <person name="Sterck L."/>
            <person name="Viollet A."/>
            <person name="Wang B.B."/>
            <person name="Wang K."/>
            <person name="Wang M."/>
            <person name="Wang X."/>
            <person name="Warfsmann J."/>
            <person name="Weissenbach J."/>
            <person name="White D.D."/>
            <person name="White J.D."/>
            <person name="Wiley G.B."/>
            <person name="Wincker P."/>
            <person name="Xing Y."/>
            <person name="Yang L."/>
            <person name="Yao Z."/>
            <person name="Ying F."/>
            <person name="Zhai J."/>
            <person name="Zhou L."/>
            <person name="Zuber A."/>
            <person name="Denarie J."/>
            <person name="Dixon R.A."/>
            <person name="May G.D."/>
            <person name="Schwartz D.C."/>
            <person name="Rogers J."/>
            <person name="Quetier F."/>
            <person name="Town C.D."/>
            <person name="Roe B.A."/>
        </authorList>
    </citation>
    <scope>NUCLEOTIDE SEQUENCE [LARGE SCALE GENOMIC DNA]</scope>
    <source>
        <strain evidence="6">A17</strain>
        <strain evidence="8 9">cv. Jemalong A17</strain>
    </source>
</reference>
<evidence type="ECO:0000313" key="8">
    <source>
        <dbReference type="EnsemblPlants" id="KEH18158"/>
    </source>
</evidence>
<evidence type="ECO:0000259" key="5">
    <source>
        <dbReference type="SMART" id="SM00505"/>
    </source>
</evidence>
<evidence type="ECO:0000313" key="9">
    <source>
        <dbReference type="Proteomes" id="UP000002051"/>
    </source>
</evidence>
<evidence type="ECO:0000256" key="4">
    <source>
        <dbReference type="SAM" id="SignalP"/>
    </source>
</evidence>
<reference evidence="8" key="3">
    <citation type="submission" date="2015-04" db="UniProtKB">
        <authorList>
            <consortium name="EnsemblPlants"/>
        </authorList>
    </citation>
    <scope>IDENTIFICATION</scope>
    <source>
        <strain evidence="8">cv. Jemalong A17</strain>
    </source>
</reference>
<sequence>MGFTARKFYTIFLLSLAVLFFFTWEVQGNLCQRRSVTWSGPCLENESCKHQCINMEDSTSGACHPKGSSIAACFCSFNCLEN</sequence>
<gene>
    <name evidence="6" type="ordered locus">MTR_8g012800</name>
    <name evidence="7" type="ORF">MtrunA17_Chr8g0339711</name>
</gene>
<dbReference type="PANTHER" id="PTHR33147">
    <property type="entry name" value="DEFENSIN-LIKE PROTEIN 1"/>
    <property type="match status" value="1"/>
</dbReference>
<feature type="signal peptide" evidence="4">
    <location>
        <begin position="1"/>
        <end position="28"/>
    </location>
</feature>
<keyword evidence="3" id="KW-1015">Disulfide bond</keyword>